<name>A0A497EKM2_9CREN</name>
<dbReference type="Proteomes" id="UP000278475">
    <property type="component" value="Unassembled WGS sequence"/>
</dbReference>
<dbReference type="AlphaFoldDB" id="A0A497EKM2"/>
<protein>
    <submittedName>
        <fullName evidence="1">Uncharacterized protein</fullName>
    </submittedName>
</protein>
<accession>A0A497EKM2</accession>
<evidence type="ECO:0000313" key="1">
    <source>
        <dbReference type="EMBL" id="RLE47165.1"/>
    </source>
</evidence>
<reference evidence="1 2" key="1">
    <citation type="submission" date="2018-06" db="EMBL/GenBank/DDBJ databases">
        <title>Extensive metabolic versatility and redundancy in microbially diverse, dynamic hydrothermal sediments.</title>
        <authorList>
            <person name="Dombrowski N."/>
            <person name="Teske A."/>
            <person name="Baker B.J."/>
        </authorList>
    </citation>
    <scope>NUCLEOTIDE SEQUENCE [LARGE SCALE GENOMIC DNA]</scope>
    <source>
        <strain evidence="1">B66_G16</strain>
    </source>
</reference>
<evidence type="ECO:0000313" key="2">
    <source>
        <dbReference type="Proteomes" id="UP000278475"/>
    </source>
</evidence>
<proteinExistence type="predicted"/>
<gene>
    <name evidence="1" type="ORF">DRJ31_09290</name>
</gene>
<comment type="caution">
    <text evidence="1">The sequence shown here is derived from an EMBL/GenBank/DDBJ whole genome shotgun (WGS) entry which is preliminary data.</text>
</comment>
<organism evidence="1 2">
    <name type="scientific">Thermoproteota archaeon</name>
    <dbReference type="NCBI Taxonomy" id="2056631"/>
    <lineage>
        <taxon>Archaea</taxon>
        <taxon>Thermoproteota</taxon>
    </lineage>
</organism>
<dbReference type="EMBL" id="QMQV01000148">
    <property type="protein sequence ID" value="RLE47165.1"/>
    <property type="molecule type" value="Genomic_DNA"/>
</dbReference>
<sequence>MAYRIRISLKTDSEVNRVLRRYEEMKLGFCEKVEGHSFVYVFKDRESMRKGYEILKKTVLGKAH</sequence>